<reference evidence="2" key="1">
    <citation type="journal article" date="2008" name="Nature">
        <title>The amphioxus genome and the evolution of the chordate karyotype.</title>
        <authorList>
            <consortium name="US DOE Joint Genome Institute (JGI-PGF)"/>
            <person name="Putnam N.H."/>
            <person name="Butts T."/>
            <person name="Ferrier D.E.K."/>
            <person name="Furlong R.F."/>
            <person name="Hellsten U."/>
            <person name="Kawashima T."/>
            <person name="Robinson-Rechavi M."/>
            <person name="Shoguchi E."/>
            <person name="Terry A."/>
            <person name="Yu J.-K."/>
            <person name="Benito-Gutierrez E.L."/>
            <person name="Dubchak I."/>
            <person name="Garcia-Fernandez J."/>
            <person name="Gibson-Brown J.J."/>
            <person name="Grigoriev I.V."/>
            <person name="Horton A.C."/>
            <person name="de Jong P.J."/>
            <person name="Jurka J."/>
            <person name="Kapitonov V.V."/>
            <person name="Kohara Y."/>
            <person name="Kuroki Y."/>
            <person name="Lindquist E."/>
            <person name="Lucas S."/>
            <person name="Osoegawa K."/>
            <person name="Pennacchio L.A."/>
            <person name="Salamov A.A."/>
            <person name="Satou Y."/>
            <person name="Sauka-Spengler T."/>
            <person name="Schmutz J."/>
            <person name="Shin-I T."/>
            <person name="Toyoda A."/>
            <person name="Bronner-Fraser M."/>
            <person name="Fujiyama A."/>
            <person name="Holland L.Z."/>
            <person name="Holland P.W.H."/>
            <person name="Satoh N."/>
            <person name="Rokhsar D.S."/>
        </authorList>
    </citation>
    <scope>NUCLEOTIDE SEQUENCE [LARGE SCALE GENOMIC DNA]</scope>
    <source>
        <strain evidence="2">S238N-H82</strain>
        <tissue evidence="2">Testes</tissue>
    </source>
</reference>
<dbReference type="InParanoid" id="C3XTA0"/>
<protein>
    <submittedName>
        <fullName evidence="2">Uncharacterized protein</fullName>
    </submittedName>
</protein>
<dbReference type="AlphaFoldDB" id="C3XTA0"/>
<evidence type="ECO:0000256" key="1">
    <source>
        <dbReference type="SAM" id="MobiDB-lite"/>
    </source>
</evidence>
<evidence type="ECO:0000313" key="2">
    <source>
        <dbReference type="EMBL" id="EEN68689.1"/>
    </source>
</evidence>
<feature type="region of interest" description="Disordered" evidence="1">
    <location>
        <begin position="23"/>
        <end position="49"/>
    </location>
</feature>
<organism>
    <name type="scientific">Branchiostoma floridae</name>
    <name type="common">Florida lancelet</name>
    <name type="synonym">Amphioxus</name>
    <dbReference type="NCBI Taxonomy" id="7739"/>
    <lineage>
        <taxon>Eukaryota</taxon>
        <taxon>Metazoa</taxon>
        <taxon>Chordata</taxon>
        <taxon>Cephalochordata</taxon>
        <taxon>Leptocardii</taxon>
        <taxon>Amphioxiformes</taxon>
        <taxon>Branchiostomatidae</taxon>
        <taxon>Branchiostoma</taxon>
    </lineage>
</organism>
<proteinExistence type="predicted"/>
<sequence>MRLHKPAITAISGTSAEHEKAAAREQGAPPALKSGYRHEDQYNGVPAQSGTITPSTSTINCLHLLHLQVLELGRNLIRTIKPNLIPTIECNLIHTIKRNLIPNSSSRNIPPGRYLAGRCGPFPGCTCCHGYSIHNPCQDKVINNAHPE</sequence>
<name>C3XTA0_BRAFL</name>
<gene>
    <name evidence="2" type="ORF">BRAFLDRAFT_106695</name>
</gene>
<dbReference type="EMBL" id="GG666462">
    <property type="protein sequence ID" value="EEN68689.1"/>
    <property type="molecule type" value="Genomic_DNA"/>
</dbReference>
<accession>C3XTA0</accession>